<sequence length="503" mass="56640">MMMMMKVPQSIKSIGCSNQVGISRVFRVLFYSTDTVASSSSKDTLYRRLTPFGNPPPGFSVESVLDQWVGEGRAVEREEITITIKQLRKFKRFKQALQVSEWMSDKTYLDLLPGDVAVRLDLISKVHGLEQAEKYFSNIPITLIGVHVYGALLNCCAHARNIEKTEAIMQKIRELGLAKTALPYNVMLKLYSDMGNHEKLDSLMQEMEEKGITCDKFTYNTRLNAYANASDLDGMEKLLMKMEADPEVTMDWHAYVVVANGYLRAGAVEKASSMLKKSEQLVRGKDRRLAYEVLLTLYASIGKKNKVYRIWGLYKNSGRIYNMSYLSMISSLVKLDDLEGAGKIWEEWEVVKEYYDSRIPNLIISAYCKKGLLGNAQSIVNRLIESGEEPSAGIWQHLAAGYHEYDQSEEAVETMRKAILASHSGWKPNLATVAACLEYLKKKGSIKVAVELIELLKVKGCTPTDVCDRFVKDMQSGNLESESLDPMGGVFHFGSMQEKPRGV</sequence>
<evidence type="ECO:0000313" key="1">
    <source>
        <dbReference type="EMBL" id="KAH7844035.1"/>
    </source>
</evidence>
<dbReference type="Proteomes" id="UP000828048">
    <property type="component" value="Chromosome 1"/>
</dbReference>
<gene>
    <name evidence="1" type="ORF">Vadar_023569</name>
</gene>
<evidence type="ECO:0000313" key="2">
    <source>
        <dbReference type="Proteomes" id="UP000828048"/>
    </source>
</evidence>
<comment type="caution">
    <text evidence="1">The sequence shown here is derived from an EMBL/GenBank/DDBJ whole genome shotgun (WGS) entry which is preliminary data.</text>
</comment>
<protein>
    <submittedName>
        <fullName evidence="1">Uncharacterized protein</fullName>
    </submittedName>
</protein>
<accession>A0ACB7XU11</accession>
<reference evidence="1 2" key="1">
    <citation type="journal article" date="2021" name="Hortic Res">
        <title>High-quality reference genome and annotation aids understanding of berry development for evergreen blueberry (Vaccinium darrowii).</title>
        <authorList>
            <person name="Yu J."/>
            <person name="Hulse-Kemp A.M."/>
            <person name="Babiker E."/>
            <person name="Staton M."/>
        </authorList>
    </citation>
    <scope>NUCLEOTIDE SEQUENCE [LARGE SCALE GENOMIC DNA]</scope>
    <source>
        <strain evidence="2">cv. NJ 8807/NJ 8810</strain>
        <tissue evidence="1">Young leaf</tissue>
    </source>
</reference>
<name>A0ACB7XU11_9ERIC</name>
<keyword evidence="2" id="KW-1185">Reference proteome</keyword>
<proteinExistence type="predicted"/>
<dbReference type="EMBL" id="CM037151">
    <property type="protein sequence ID" value="KAH7844035.1"/>
    <property type="molecule type" value="Genomic_DNA"/>
</dbReference>
<organism evidence="1 2">
    <name type="scientific">Vaccinium darrowii</name>
    <dbReference type="NCBI Taxonomy" id="229202"/>
    <lineage>
        <taxon>Eukaryota</taxon>
        <taxon>Viridiplantae</taxon>
        <taxon>Streptophyta</taxon>
        <taxon>Embryophyta</taxon>
        <taxon>Tracheophyta</taxon>
        <taxon>Spermatophyta</taxon>
        <taxon>Magnoliopsida</taxon>
        <taxon>eudicotyledons</taxon>
        <taxon>Gunneridae</taxon>
        <taxon>Pentapetalae</taxon>
        <taxon>asterids</taxon>
        <taxon>Ericales</taxon>
        <taxon>Ericaceae</taxon>
        <taxon>Vaccinioideae</taxon>
        <taxon>Vaccinieae</taxon>
        <taxon>Vaccinium</taxon>
    </lineage>
</organism>